<dbReference type="Pfam" id="PF00565">
    <property type="entry name" value="SNase"/>
    <property type="match status" value="1"/>
</dbReference>
<name>A0AAJ6CTE9_9CHLR</name>
<dbReference type="AlphaFoldDB" id="A0AAJ6CTE9"/>
<dbReference type="Proteomes" id="UP001321249">
    <property type="component" value="Unassembled WGS sequence"/>
</dbReference>
<dbReference type="Gene3D" id="2.40.50.90">
    <property type="match status" value="1"/>
</dbReference>
<dbReference type="InterPro" id="IPR035437">
    <property type="entry name" value="SNase_OB-fold_sf"/>
</dbReference>
<evidence type="ECO:0000313" key="4">
    <source>
        <dbReference type="EMBL" id="WFG39502.1"/>
    </source>
</evidence>
<evidence type="ECO:0000259" key="2">
    <source>
        <dbReference type="PROSITE" id="PS50830"/>
    </source>
</evidence>
<dbReference type="SMART" id="SM00318">
    <property type="entry name" value="SNc"/>
    <property type="match status" value="1"/>
</dbReference>
<keyword evidence="1" id="KW-0732">Signal</keyword>
<accession>A0AAJ6CTE9</accession>
<feature type="chain" id="PRO_5042470941" description="TNase-like domain-containing protein" evidence="1">
    <location>
        <begin position="18"/>
        <end position="376"/>
    </location>
</feature>
<evidence type="ECO:0000256" key="1">
    <source>
        <dbReference type="SAM" id="SignalP"/>
    </source>
</evidence>
<keyword evidence="5" id="KW-1185">Reference proteome</keyword>
<sequence>MPNLVIVVMLLTLSVTACTESSLDLDNLVATSVAETVTTQPSPSSVGPPQTVISCPDCQLVEVTGVVDGDTLDTNVGKVRFFGIDTPERGDECFTEATEFTQLLVGDQVRLQDGPRLEDAYGRRLAYVFDSSGNSIDVQLIAGGFATAWTRDGQHRDVLIGLEESARSNNAGCLWGEFAPIPITQPGATPSPLPTPTVIVNYQPTENDFLRAWGAREPWIPLPASRSFSGWIDETELVFRLYTAIWIIDTANKNGALTRESFNSFVSRSPLDLSVRPRQALLALLEHPQGVVDNASWMYEPRSNWEASLGCALAYVEGRRRSGVSWEFFGSGGTVVESCDQGSTRPPPWVSYLSQSEVERDRDWIEYLAQRWGGIE</sequence>
<gene>
    <name evidence="3" type="ORF">GKO46_01595</name>
    <name evidence="4" type="ORF">GKO48_07675</name>
</gene>
<protein>
    <recommendedName>
        <fullName evidence="2">TNase-like domain-containing protein</fullName>
    </recommendedName>
</protein>
<dbReference type="PROSITE" id="PS50830">
    <property type="entry name" value="TNASE_3"/>
    <property type="match status" value="1"/>
</dbReference>
<feature type="domain" description="TNase-like" evidence="2">
    <location>
        <begin position="63"/>
        <end position="172"/>
    </location>
</feature>
<dbReference type="SUPFAM" id="SSF50199">
    <property type="entry name" value="Staphylococcal nuclease"/>
    <property type="match status" value="1"/>
</dbReference>
<dbReference type="Proteomes" id="UP001219901">
    <property type="component" value="Chromosome"/>
</dbReference>
<evidence type="ECO:0000313" key="6">
    <source>
        <dbReference type="Proteomes" id="UP001321249"/>
    </source>
</evidence>
<evidence type="ECO:0000313" key="3">
    <source>
        <dbReference type="EMBL" id="MDG0865767.1"/>
    </source>
</evidence>
<dbReference type="InterPro" id="IPR016071">
    <property type="entry name" value="Staphylococal_nuclease_OB-fold"/>
</dbReference>
<evidence type="ECO:0000313" key="5">
    <source>
        <dbReference type="Proteomes" id="UP001219901"/>
    </source>
</evidence>
<feature type="signal peptide" evidence="1">
    <location>
        <begin position="1"/>
        <end position="17"/>
    </location>
</feature>
<dbReference type="EMBL" id="CP046147">
    <property type="protein sequence ID" value="WFG39502.1"/>
    <property type="molecule type" value="Genomic_DNA"/>
</dbReference>
<reference evidence="5 6" key="1">
    <citation type="submission" date="2019-11" db="EMBL/GenBank/DDBJ databases">
        <authorList>
            <person name="Cho J.-C."/>
        </authorList>
    </citation>
    <scope>NUCLEOTIDE SEQUENCE [LARGE SCALE GENOMIC DNA]</scope>
    <source>
        <strain evidence="4 5">JH1073</strain>
        <strain evidence="3 6">JH702</strain>
    </source>
</reference>
<reference evidence="5" key="3">
    <citation type="submission" date="2023-06" db="EMBL/GenBank/DDBJ databases">
        <title>Pangenomics reveal diversification of enzyme families and niche specialization in globally abundant SAR202 bacteria.</title>
        <authorList>
            <person name="Saw J.H.W."/>
        </authorList>
    </citation>
    <scope>NUCLEOTIDE SEQUENCE [LARGE SCALE GENOMIC DNA]</scope>
    <source>
        <strain evidence="5">JH1073</strain>
    </source>
</reference>
<dbReference type="EMBL" id="WMBE01000001">
    <property type="protein sequence ID" value="MDG0865767.1"/>
    <property type="molecule type" value="Genomic_DNA"/>
</dbReference>
<organism evidence="4 5">
    <name type="scientific">Candidatus Lucifugimonas marina</name>
    <dbReference type="NCBI Taxonomy" id="3038979"/>
    <lineage>
        <taxon>Bacteria</taxon>
        <taxon>Bacillati</taxon>
        <taxon>Chloroflexota</taxon>
        <taxon>Dehalococcoidia</taxon>
        <taxon>SAR202 cluster</taxon>
        <taxon>Candidatus Lucifugimonadales</taxon>
        <taxon>Candidatus Lucifugimonadaceae</taxon>
        <taxon>Candidatus Lucifugimonas</taxon>
    </lineage>
</organism>
<reference evidence="4" key="2">
    <citation type="journal article" date="2023" name="Nat. Commun.">
        <title>Cultivation of marine bacteria of the SAR202 clade.</title>
        <authorList>
            <person name="Lim Y."/>
            <person name="Seo J.H."/>
            <person name="Giovannoni S.J."/>
            <person name="Kang I."/>
            <person name="Cho J.C."/>
        </authorList>
    </citation>
    <scope>NUCLEOTIDE SEQUENCE</scope>
    <source>
        <strain evidence="4">JH1073</strain>
    </source>
</reference>
<proteinExistence type="predicted"/>